<keyword evidence="5" id="KW-0862">Zinc</keyword>
<dbReference type="SUPFAM" id="SSF47370">
    <property type="entry name" value="Bromodomain"/>
    <property type="match status" value="1"/>
</dbReference>
<dbReference type="InterPro" id="IPR018359">
    <property type="entry name" value="Bromodomain_CS"/>
</dbReference>
<dbReference type="Proteomes" id="UP000824782">
    <property type="component" value="Unassembled WGS sequence"/>
</dbReference>
<dbReference type="Gene3D" id="1.20.920.10">
    <property type="entry name" value="Bromodomain-like"/>
    <property type="match status" value="1"/>
</dbReference>
<keyword evidence="4 13" id="KW-0863">Zinc-finger</keyword>
<evidence type="ECO:0000256" key="4">
    <source>
        <dbReference type="ARBA" id="ARBA00022771"/>
    </source>
</evidence>
<dbReference type="Pfam" id="PF02791">
    <property type="entry name" value="DDT"/>
    <property type="match status" value="1"/>
</dbReference>
<dbReference type="SMART" id="SM00571">
    <property type="entry name" value="DDT"/>
    <property type="match status" value="1"/>
</dbReference>
<dbReference type="InterPro" id="IPR016177">
    <property type="entry name" value="DNA-bd_dom_sf"/>
</dbReference>
<dbReference type="PROSITE" id="PS50827">
    <property type="entry name" value="DDT"/>
    <property type="match status" value="1"/>
</dbReference>
<evidence type="ECO:0000256" key="1">
    <source>
        <dbReference type="ARBA" id="ARBA00004123"/>
    </source>
</evidence>
<evidence type="ECO:0000259" key="17">
    <source>
        <dbReference type="PROSITE" id="PS50827"/>
    </source>
</evidence>
<comment type="similarity">
    <text evidence="2">Belongs to the WAL family.</text>
</comment>
<dbReference type="FunFam" id="3.30.890.10:FF:000002">
    <property type="entry name" value="Bromodomain adjacent to zinc finger domain protein 2B"/>
    <property type="match status" value="1"/>
</dbReference>
<dbReference type="InterPro" id="IPR037374">
    <property type="entry name" value="BAZ2A/B_Bromo"/>
</dbReference>
<gene>
    <name evidence="19" type="ORF">GDO81_005109</name>
</gene>
<feature type="region of interest" description="Disordered" evidence="14">
    <location>
        <begin position="1544"/>
        <end position="1589"/>
    </location>
</feature>
<keyword evidence="7" id="KW-0175">Coiled coil</keyword>
<dbReference type="Pfam" id="PF00439">
    <property type="entry name" value="Bromodomain"/>
    <property type="match status" value="1"/>
</dbReference>
<evidence type="ECO:0000256" key="13">
    <source>
        <dbReference type="PROSITE-ProRule" id="PRU00146"/>
    </source>
</evidence>
<feature type="compositionally biased region" description="Basic and acidic residues" evidence="14">
    <location>
        <begin position="624"/>
        <end position="646"/>
    </location>
</feature>
<comment type="caution">
    <text evidence="19">The sequence shown here is derived from an EMBL/GenBank/DDBJ whole genome shotgun (WGS) entry which is preliminary data.</text>
</comment>
<feature type="region of interest" description="Disordered" evidence="14">
    <location>
        <begin position="1104"/>
        <end position="1133"/>
    </location>
</feature>
<feature type="region of interest" description="Disordered" evidence="14">
    <location>
        <begin position="214"/>
        <end position="268"/>
    </location>
</feature>
<feature type="region of interest" description="Disordered" evidence="14">
    <location>
        <begin position="600"/>
        <end position="680"/>
    </location>
</feature>
<evidence type="ECO:0008006" key="21">
    <source>
        <dbReference type="Google" id="ProtNLM"/>
    </source>
</evidence>
<name>A0AAV7CKV4_ENGPU</name>
<feature type="compositionally biased region" description="Low complexity" evidence="14">
    <location>
        <begin position="341"/>
        <end position="351"/>
    </location>
</feature>
<keyword evidence="6" id="KW-0805">Transcription regulation</keyword>
<evidence type="ECO:0000313" key="20">
    <source>
        <dbReference type="Proteomes" id="UP000824782"/>
    </source>
</evidence>
<evidence type="ECO:0000256" key="12">
    <source>
        <dbReference type="PROSITE-ProRule" id="PRU00035"/>
    </source>
</evidence>
<dbReference type="SUPFAM" id="SSF54171">
    <property type="entry name" value="DNA-binding domain"/>
    <property type="match status" value="1"/>
</dbReference>
<evidence type="ECO:0000259" key="16">
    <source>
        <dbReference type="PROSITE" id="PS50016"/>
    </source>
</evidence>
<dbReference type="InterPro" id="IPR036427">
    <property type="entry name" value="Bromodomain-like_sf"/>
</dbReference>
<evidence type="ECO:0000256" key="3">
    <source>
        <dbReference type="ARBA" id="ARBA00022723"/>
    </source>
</evidence>
<dbReference type="SMART" id="SM00249">
    <property type="entry name" value="PHD"/>
    <property type="match status" value="1"/>
</dbReference>
<feature type="compositionally biased region" description="Basic and acidic residues" evidence="14">
    <location>
        <begin position="606"/>
        <end position="616"/>
    </location>
</feature>
<evidence type="ECO:0000259" key="18">
    <source>
        <dbReference type="PROSITE" id="PS50982"/>
    </source>
</evidence>
<dbReference type="GO" id="GO:0003677">
    <property type="term" value="F:DNA binding"/>
    <property type="evidence" value="ECO:0007669"/>
    <property type="project" value="UniProtKB-KW"/>
</dbReference>
<evidence type="ECO:0000256" key="8">
    <source>
        <dbReference type="ARBA" id="ARBA00023117"/>
    </source>
</evidence>
<comment type="subcellular location">
    <subcellularLocation>
        <location evidence="1">Nucleus</location>
    </subcellularLocation>
</comment>
<keyword evidence="10" id="KW-0804">Transcription</keyword>
<dbReference type="Pfam" id="PF00628">
    <property type="entry name" value="PHD"/>
    <property type="match status" value="1"/>
</dbReference>
<dbReference type="InterPro" id="IPR017956">
    <property type="entry name" value="AT_hook_DNA-bd_motif"/>
</dbReference>
<dbReference type="CDD" id="cd05503">
    <property type="entry name" value="Bromo_BAZ2A_B_like"/>
    <property type="match status" value="1"/>
</dbReference>
<protein>
    <recommendedName>
        <fullName evidence="21">Bromodomain adjacent to zinc finger domain protein 2A</fullName>
    </recommendedName>
</protein>
<keyword evidence="9" id="KW-0238">DNA-binding</keyword>
<dbReference type="InterPro" id="IPR001739">
    <property type="entry name" value="Methyl_CpG_DNA-bd"/>
</dbReference>
<evidence type="ECO:0000256" key="10">
    <source>
        <dbReference type="ARBA" id="ARBA00023163"/>
    </source>
</evidence>
<keyword evidence="8 12" id="KW-0103">Bromodomain</keyword>
<feature type="region of interest" description="Disordered" evidence="14">
    <location>
        <begin position="537"/>
        <end position="560"/>
    </location>
</feature>
<evidence type="ECO:0000256" key="6">
    <source>
        <dbReference type="ARBA" id="ARBA00023015"/>
    </source>
</evidence>
<accession>A0AAV7CKV4</accession>
<feature type="domain" description="PHD-type" evidence="16">
    <location>
        <begin position="1486"/>
        <end position="1536"/>
    </location>
</feature>
<dbReference type="CDD" id="cd15629">
    <property type="entry name" value="PHD_BAZ2A"/>
    <property type="match status" value="1"/>
</dbReference>
<feature type="compositionally biased region" description="Basic and acidic residues" evidence="14">
    <location>
        <begin position="221"/>
        <end position="231"/>
    </location>
</feature>
<feature type="region of interest" description="Disordered" evidence="14">
    <location>
        <begin position="303"/>
        <end position="416"/>
    </location>
</feature>
<dbReference type="Gene3D" id="3.30.890.10">
    <property type="entry name" value="Methyl-cpg-binding Protein 2, Chain A"/>
    <property type="match status" value="1"/>
</dbReference>
<evidence type="ECO:0000256" key="5">
    <source>
        <dbReference type="ARBA" id="ARBA00022833"/>
    </source>
</evidence>
<sequence length="1708" mass="192341">METNNHFGSSSQPPLSSASGLKQLPQLVEPVYTNNSLVIFPQQAKGLNCDMPVNGLISPSIPTNPHGTYASDASTTSHPASNNFDYLWKYPKSTIVIDSHGPGPHPVNGSASPLTNGPFCKGNSQDAWENSASSHPASLTLSGQDLCNFSSSSVKVADEVNDTESFSETSRPAPASPIFSLQCVSVATQRLEKEQGMESNAANLSEIDGRMTEAVGSSDVQTDHGISEHNGPDLGLAIEQLSPSASSPLHAPDVTHVDDHNPSPLPTQREDCQVLESEAAMDTSEHEGSSESVSSMINDPEETDFEMQQDDRSQLGESPDLGCKSGSDNAFYPVVEDVKKSSSSRSSSVSPEPEDSRKQDIGSEMNKSPGGSKGEKVSTVLEDNSQTEPPTDNAIPEPTTVPDPEEEELEPGEVKDFTSLYLPGATIKRRIATPEEVRYPLLHGWKREVRIRKGSHRWQGETWYYAPCGKRMKQFPEVIKYLSKYSGPHVRREHFSFSPRMPVGDFYEERHTPEGTKWVLLNSEEIPSRILAITGKRGRPRNMEKAKAKESKVKRGRGRPPKVKMIDLLSKPDAKLLRKLENQDILSDVEKVQFSKLRKKMRRKARSQEAKQEAAKKLKLREKKAKEKEEKEKEQKLKEAEQMEVKKKVRRKLKEKVAPAPPPPPPKPSRKQLAQQRRLEERERQQFMLEELKKPTEDMCLPDHQPLPDFPLVPGVVLPSSAFHHCLMTVEFLQTYGKVFGFDETKDVPSLLTLQEGLFNIGDGVGQIQDLLVKMLRVALFNPGLPSYCQSLKILGEKVSDITLTRENVSEILRIFLEAYGGDIELCDSLRTHPFQAHPPHVKAAVLAFLIDELNASSLIISEIDKTLENMSNYRKNKWIIEGKIRRLKFALGQKAGRHDLHVNSVEECRTRRSTRTNEENEDVMGDESALLKPMEDEEEQVSSSVNTLDLERQIEKLTKRQMFLRKKISSCSQRLRCMSLGQDRYRRFYWMLPHIGGIFVEGLAENSGYTSDTLQIEPSESSGLKKEEEGPEEYFGSLCRTRGRPRKSEHCKYCQCPGSQPAPPNGLLLPNANLSESQQGINQTTVLSWLTHCQTSIMNSTVLTPENSPPHTEGTSTFDIGPCPGATDTDEKDNRLFNSMLRTSCTENSPNPNSQSNSLLSPSSLTAATQALQVGGSTAEQHQSVGSQLPSVSAVCQVCNKPVNNATTHGSALEKRRGRPSSKLFTQIEQKYFNQLIERPIPEGMKNTWWWIKDPAVLESLIKALHPRGIREKSLHKHLTKHLVHLKEVCARSTTDAIFQFKPSGDHPVSQETLSKWSIEQRTFQVDLAVLQRVEDLEQRVMMSDLQIRGWTPAGLDSIRSELKYFEHKVEASDDIFAKVKREEGQGHRELDNPLDLAVLRLIDLEQNVERRYLKEPLWILSEVQNEKVVITDPENSSTTEIQYSITSRLRLWRQTVERCRSAAQLCLCLQQLEKSMAWERSVIKVTCIYCRKGDNDECLLLCDSCDRGCHTYCHRPHMSEIPEGDWFCPTCISLQGESEYLRPGGSSKRAKKSVQRYQDNSPLKQSRRKEPAVATPQSPAEASLAKRRRIGTRSQCPDLTFCEIILMEMESHDDAWPFLEPVNPRFVPGYRKIIKNPMDFSTMRNKLLNGRYTSCKEFAEDAELVFSNCQLFNEDDSEVGRAGLVLKKFYESRWEEFNQERENNSL</sequence>
<dbReference type="SMART" id="SM00297">
    <property type="entry name" value="BROMO"/>
    <property type="match status" value="1"/>
</dbReference>
<feature type="compositionally biased region" description="Low complexity" evidence="14">
    <location>
        <begin position="241"/>
        <end position="252"/>
    </location>
</feature>
<dbReference type="SMART" id="SM00391">
    <property type="entry name" value="MBD"/>
    <property type="match status" value="1"/>
</dbReference>
<keyword evidence="11" id="KW-0539">Nucleus</keyword>
<proteinExistence type="inferred from homology"/>
<evidence type="ECO:0000313" key="19">
    <source>
        <dbReference type="EMBL" id="KAG8585679.1"/>
    </source>
</evidence>
<dbReference type="Pfam" id="PF01429">
    <property type="entry name" value="MBD"/>
    <property type="match status" value="1"/>
</dbReference>
<dbReference type="PROSITE" id="PS50982">
    <property type="entry name" value="MBD"/>
    <property type="match status" value="1"/>
</dbReference>
<evidence type="ECO:0000256" key="14">
    <source>
        <dbReference type="SAM" id="MobiDB-lite"/>
    </source>
</evidence>
<dbReference type="InterPro" id="IPR028940">
    <property type="entry name" value="PHD_BAZ2A"/>
</dbReference>
<dbReference type="PROSITE" id="PS50016">
    <property type="entry name" value="ZF_PHD_2"/>
    <property type="match status" value="1"/>
</dbReference>
<dbReference type="InterPro" id="IPR001487">
    <property type="entry name" value="Bromodomain"/>
</dbReference>
<evidence type="ECO:0000256" key="11">
    <source>
        <dbReference type="ARBA" id="ARBA00023242"/>
    </source>
</evidence>
<dbReference type="InterPro" id="IPR011011">
    <property type="entry name" value="Znf_FYVE_PHD"/>
</dbReference>
<feature type="domain" description="DDT" evidence="17">
    <location>
        <begin position="720"/>
        <end position="785"/>
    </location>
</feature>
<feature type="domain" description="Bromo" evidence="15">
    <location>
        <begin position="1612"/>
        <end position="1682"/>
    </location>
</feature>
<dbReference type="InterPro" id="IPR013083">
    <property type="entry name" value="Znf_RING/FYVE/PHD"/>
</dbReference>
<dbReference type="InterPro" id="IPR001965">
    <property type="entry name" value="Znf_PHD"/>
</dbReference>
<dbReference type="EMBL" id="WNYA01000002">
    <property type="protein sequence ID" value="KAG8585679.1"/>
    <property type="molecule type" value="Genomic_DNA"/>
</dbReference>
<dbReference type="SMART" id="SM00384">
    <property type="entry name" value="AT_hook"/>
    <property type="match status" value="4"/>
</dbReference>
<dbReference type="InterPro" id="IPR018501">
    <property type="entry name" value="DDT_dom"/>
</dbReference>
<feature type="domain" description="MBD" evidence="18">
    <location>
        <begin position="431"/>
        <end position="502"/>
    </location>
</feature>
<dbReference type="CDD" id="cd01397">
    <property type="entry name" value="HAT_MBD"/>
    <property type="match status" value="1"/>
</dbReference>
<dbReference type="GO" id="GO:0008270">
    <property type="term" value="F:zinc ion binding"/>
    <property type="evidence" value="ECO:0007669"/>
    <property type="project" value="UniProtKB-KW"/>
</dbReference>
<dbReference type="GO" id="GO:0005634">
    <property type="term" value="C:nucleus"/>
    <property type="evidence" value="ECO:0007669"/>
    <property type="project" value="UniProtKB-SubCell"/>
</dbReference>
<evidence type="ECO:0000256" key="9">
    <source>
        <dbReference type="ARBA" id="ARBA00023125"/>
    </source>
</evidence>
<keyword evidence="3" id="KW-0479">Metal-binding</keyword>
<dbReference type="SUPFAM" id="SSF57903">
    <property type="entry name" value="FYVE/PHD zinc finger"/>
    <property type="match status" value="1"/>
</dbReference>
<dbReference type="InterPro" id="IPR019787">
    <property type="entry name" value="Znf_PHD-finger"/>
</dbReference>
<organism evidence="19 20">
    <name type="scientific">Engystomops pustulosus</name>
    <name type="common">Tungara frog</name>
    <name type="synonym">Physalaemus pustulosus</name>
    <dbReference type="NCBI Taxonomy" id="76066"/>
    <lineage>
        <taxon>Eukaryota</taxon>
        <taxon>Metazoa</taxon>
        <taxon>Chordata</taxon>
        <taxon>Craniata</taxon>
        <taxon>Vertebrata</taxon>
        <taxon>Euteleostomi</taxon>
        <taxon>Amphibia</taxon>
        <taxon>Batrachia</taxon>
        <taxon>Anura</taxon>
        <taxon>Neobatrachia</taxon>
        <taxon>Hyloidea</taxon>
        <taxon>Leptodactylidae</taxon>
        <taxon>Leiuperinae</taxon>
        <taxon>Engystomops</taxon>
    </lineage>
</organism>
<dbReference type="PROSITE" id="PS50014">
    <property type="entry name" value="BROMODOMAIN_2"/>
    <property type="match status" value="1"/>
</dbReference>
<evidence type="ECO:0000256" key="7">
    <source>
        <dbReference type="ARBA" id="ARBA00023054"/>
    </source>
</evidence>
<dbReference type="Pfam" id="PF15613">
    <property type="entry name" value="WSD"/>
    <property type="match status" value="1"/>
</dbReference>
<feature type="compositionally biased region" description="Polar residues" evidence="14">
    <location>
        <begin position="1104"/>
        <end position="1119"/>
    </location>
</feature>
<dbReference type="FunFam" id="3.30.40.10:FF:000199">
    <property type="entry name" value="Bromodomain adjacent to zinc finger domain 2B"/>
    <property type="match status" value="1"/>
</dbReference>
<feature type="compositionally biased region" description="Polar residues" evidence="14">
    <location>
        <begin position="1557"/>
        <end position="1566"/>
    </location>
</feature>
<dbReference type="Gene3D" id="3.30.40.10">
    <property type="entry name" value="Zinc/RING finger domain, C3HC4 (zinc finger)"/>
    <property type="match status" value="1"/>
</dbReference>
<dbReference type="InterPro" id="IPR028941">
    <property type="entry name" value="WHIM2_dom"/>
</dbReference>
<evidence type="ECO:0000259" key="15">
    <source>
        <dbReference type="PROSITE" id="PS50014"/>
    </source>
</evidence>
<dbReference type="PANTHER" id="PTHR45915">
    <property type="entry name" value="TRANSCRIPTION INTERMEDIARY FACTOR"/>
    <property type="match status" value="1"/>
</dbReference>
<evidence type="ECO:0000256" key="2">
    <source>
        <dbReference type="ARBA" id="ARBA00007444"/>
    </source>
</evidence>
<feature type="compositionally biased region" description="Polar residues" evidence="14">
    <location>
        <begin position="381"/>
        <end position="390"/>
    </location>
</feature>
<dbReference type="PROSITE" id="PS00633">
    <property type="entry name" value="BROMODOMAIN_1"/>
    <property type="match status" value="1"/>
</dbReference>
<feature type="compositionally biased region" description="Basic and acidic residues" evidence="14">
    <location>
        <begin position="541"/>
        <end position="553"/>
    </location>
</feature>
<keyword evidence="20" id="KW-1185">Reference proteome</keyword>
<dbReference type="GO" id="GO:0033553">
    <property type="term" value="C:rDNA heterochromatin"/>
    <property type="evidence" value="ECO:0007669"/>
    <property type="project" value="TreeGrafter"/>
</dbReference>
<reference evidence="19" key="1">
    <citation type="thesis" date="2020" institute="ProQuest LLC" country="789 East Eisenhower Parkway, Ann Arbor, MI, USA">
        <title>Comparative Genomics and Chromosome Evolution.</title>
        <authorList>
            <person name="Mudd A.B."/>
        </authorList>
    </citation>
    <scope>NUCLEOTIDE SEQUENCE</scope>
    <source>
        <strain evidence="19">237g6f4</strain>
        <tissue evidence="19">Blood</tissue>
    </source>
</reference>
<dbReference type="PANTHER" id="PTHR45915:SF5">
    <property type="entry name" value="BROMODOMAIN ADJACENT TO ZINC FINGER DOMAIN PROTEIN 2A"/>
    <property type="match status" value="1"/>
</dbReference>
<dbReference type="PRINTS" id="PR00503">
    <property type="entry name" value="BROMODOMAIN"/>
</dbReference>